<name>A0A3M4AAE5_9PSED</name>
<evidence type="ECO:0000256" key="1">
    <source>
        <dbReference type="SAM" id="MobiDB-lite"/>
    </source>
</evidence>
<reference evidence="2 3" key="1">
    <citation type="submission" date="2018-08" db="EMBL/GenBank/DDBJ databases">
        <title>Recombination of ecologically and evolutionarily significant loci maintains genetic cohesion in the Pseudomonas syringae species complex.</title>
        <authorList>
            <person name="Dillon M."/>
            <person name="Thakur S."/>
            <person name="Almeida R.N.D."/>
            <person name="Weir B.S."/>
            <person name="Guttman D.S."/>
        </authorList>
    </citation>
    <scope>NUCLEOTIDE SEQUENCE [LARGE SCALE GENOMIC DNA]</scope>
    <source>
        <strain evidence="2 3">ICMP 3706</strain>
    </source>
</reference>
<dbReference type="Proteomes" id="UP000281604">
    <property type="component" value="Unassembled WGS sequence"/>
</dbReference>
<dbReference type="AlphaFoldDB" id="A0A3M4AAE5"/>
<sequence length="37" mass="4026">MASLQSRLTAFDPAPHDDRSSAPGHFYCLTQSMVCPS</sequence>
<feature type="region of interest" description="Disordered" evidence="1">
    <location>
        <begin position="1"/>
        <end position="22"/>
    </location>
</feature>
<gene>
    <name evidence="2" type="ORF">ALQ30_100338</name>
</gene>
<proteinExistence type="predicted"/>
<dbReference type="EMBL" id="RBQE01000362">
    <property type="protein sequence ID" value="RMP03380.1"/>
    <property type="molecule type" value="Genomic_DNA"/>
</dbReference>
<organism evidence="2 3">
    <name type="scientific">Pseudomonas syringae pv. persicae</name>
    <dbReference type="NCBI Taxonomy" id="237306"/>
    <lineage>
        <taxon>Bacteria</taxon>
        <taxon>Pseudomonadati</taxon>
        <taxon>Pseudomonadota</taxon>
        <taxon>Gammaproteobacteria</taxon>
        <taxon>Pseudomonadales</taxon>
        <taxon>Pseudomonadaceae</taxon>
        <taxon>Pseudomonas</taxon>
    </lineage>
</organism>
<evidence type="ECO:0000313" key="3">
    <source>
        <dbReference type="Proteomes" id="UP000281604"/>
    </source>
</evidence>
<accession>A0A3M4AAE5</accession>
<comment type="caution">
    <text evidence="2">The sequence shown here is derived from an EMBL/GenBank/DDBJ whole genome shotgun (WGS) entry which is preliminary data.</text>
</comment>
<protein>
    <submittedName>
        <fullName evidence="2">Uncharacterized protein</fullName>
    </submittedName>
</protein>
<evidence type="ECO:0000313" key="2">
    <source>
        <dbReference type="EMBL" id="RMP03380.1"/>
    </source>
</evidence>